<comment type="caution">
    <text evidence="2">The sequence shown here is derived from an EMBL/GenBank/DDBJ whole genome shotgun (WGS) entry which is preliminary data.</text>
</comment>
<organism evidence="2 3">
    <name type="scientific">Blattamonas nauphoetae</name>
    <dbReference type="NCBI Taxonomy" id="2049346"/>
    <lineage>
        <taxon>Eukaryota</taxon>
        <taxon>Metamonada</taxon>
        <taxon>Preaxostyla</taxon>
        <taxon>Oxymonadida</taxon>
        <taxon>Blattamonas</taxon>
    </lineage>
</organism>
<evidence type="ECO:0000313" key="3">
    <source>
        <dbReference type="Proteomes" id="UP001281761"/>
    </source>
</evidence>
<accession>A0ABQ9XDC6</accession>
<dbReference type="Pfam" id="PF07004">
    <property type="entry name" value="SHIPPO-rpt"/>
    <property type="match status" value="2"/>
</dbReference>
<feature type="region of interest" description="Disordered" evidence="1">
    <location>
        <begin position="1"/>
        <end position="99"/>
    </location>
</feature>
<feature type="compositionally biased region" description="Low complexity" evidence="1">
    <location>
        <begin position="7"/>
        <end position="19"/>
    </location>
</feature>
<gene>
    <name evidence="2" type="ORF">BLNAU_14601</name>
</gene>
<evidence type="ECO:0000313" key="2">
    <source>
        <dbReference type="EMBL" id="KAK2950483.1"/>
    </source>
</evidence>
<protein>
    <recommendedName>
        <fullName evidence="4">RBPJ-interacting and tubulin-associated protein 1</fullName>
    </recommendedName>
</protein>
<dbReference type="InterPro" id="IPR010736">
    <property type="entry name" value="SHIPPO-rpt"/>
</dbReference>
<dbReference type="Proteomes" id="UP001281761">
    <property type="component" value="Unassembled WGS sequence"/>
</dbReference>
<proteinExistence type="predicted"/>
<reference evidence="2 3" key="1">
    <citation type="journal article" date="2022" name="bioRxiv">
        <title>Genomics of Preaxostyla Flagellates Illuminates Evolutionary Transitions and the Path Towards Mitochondrial Loss.</title>
        <authorList>
            <person name="Novak L.V.F."/>
            <person name="Treitli S.C."/>
            <person name="Pyrih J."/>
            <person name="Halakuc P."/>
            <person name="Pipaliya S.V."/>
            <person name="Vacek V."/>
            <person name="Brzon O."/>
            <person name="Soukal P."/>
            <person name="Eme L."/>
            <person name="Dacks J.B."/>
            <person name="Karnkowska A."/>
            <person name="Elias M."/>
            <person name="Hampl V."/>
        </authorList>
    </citation>
    <scope>NUCLEOTIDE SEQUENCE [LARGE SCALE GENOMIC DNA]</scope>
    <source>
        <strain evidence="2">NAU3</strain>
        <tissue evidence="2">Gut</tissue>
    </source>
</reference>
<sequence length="224" mass="24801">MEPQSGQSTSREPTSQSSSGMQTERRRGQKQGLSKTMPASSRRGRNSNLGSTKHSIEDEEKHLTTLVSSRSRSPGPIYHVSESAISVMPRTRSSSFSTEDRLKLMTTTRSHSPGYVYKPQVDFCSTRPRSPGARWSKKERNCVLIGQLQSDVFYSLPKPDVVSNKPKSPSRSFGTDERTKYFVRTTANPGPGSYNPASTVSVKKDGSVKGPWSRASRGTTDWCF</sequence>
<keyword evidence="3" id="KW-1185">Reference proteome</keyword>
<evidence type="ECO:0008006" key="4">
    <source>
        <dbReference type="Google" id="ProtNLM"/>
    </source>
</evidence>
<dbReference type="EMBL" id="JARBJD010000135">
    <property type="protein sequence ID" value="KAK2950483.1"/>
    <property type="molecule type" value="Genomic_DNA"/>
</dbReference>
<feature type="compositionally biased region" description="Basic and acidic residues" evidence="1">
    <location>
        <begin position="54"/>
        <end position="63"/>
    </location>
</feature>
<evidence type="ECO:0000256" key="1">
    <source>
        <dbReference type="SAM" id="MobiDB-lite"/>
    </source>
</evidence>
<name>A0ABQ9XDC6_9EUKA</name>
<feature type="region of interest" description="Disordered" evidence="1">
    <location>
        <begin position="185"/>
        <end position="224"/>
    </location>
</feature>